<dbReference type="PANTHER" id="PTHR21091">
    <property type="entry name" value="METHYLTETRAHYDROFOLATE:HOMOCYSTEINE METHYLTRANSFERASE RELATED"/>
    <property type="match status" value="1"/>
</dbReference>
<dbReference type="OrthoDB" id="339900at2759"/>
<comment type="catalytic activity">
    <reaction evidence="11">
        <text>uroporphyrinogen III + 4 H(+) = coproporphyrinogen III + 4 CO2</text>
        <dbReference type="Rhea" id="RHEA:19865"/>
        <dbReference type="ChEBI" id="CHEBI:15378"/>
        <dbReference type="ChEBI" id="CHEBI:16526"/>
        <dbReference type="ChEBI" id="CHEBI:57308"/>
        <dbReference type="ChEBI" id="CHEBI:57309"/>
        <dbReference type="EC" id="4.1.1.37"/>
    </reaction>
    <physiologicalReaction direction="left-to-right" evidence="11">
        <dbReference type="Rhea" id="RHEA:19866"/>
    </physiologicalReaction>
</comment>
<proteinExistence type="inferred from homology"/>
<dbReference type="HAMAP" id="MF_00218">
    <property type="entry name" value="URO_D"/>
    <property type="match status" value="1"/>
</dbReference>
<dbReference type="EC" id="4.1.1.37" evidence="4"/>
<name>A0A7J7IXD5_BUGNE</name>
<keyword evidence="6" id="KW-0963">Cytoplasm</keyword>
<evidence type="ECO:0000256" key="8">
    <source>
        <dbReference type="ARBA" id="ARBA00023133"/>
    </source>
</evidence>
<dbReference type="FunFam" id="3.20.20.210:FF:000004">
    <property type="entry name" value="Uroporphyrinogen decarboxylase"/>
    <property type="match status" value="1"/>
</dbReference>
<evidence type="ECO:0000313" key="14">
    <source>
        <dbReference type="Proteomes" id="UP000593567"/>
    </source>
</evidence>
<dbReference type="SUPFAM" id="SSF51726">
    <property type="entry name" value="UROD/MetE-like"/>
    <property type="match status" value="1"/>
</dbReference>
<evidence type="ECO:0000256" key="5">
    <source>
        <dbReference type="ARBA" id="ARBA00014308"/>
    </source>
</evidence>
<dbReference type="Gene3D" id="3.20.20.210">
    <property type="match status" value="1"/>
</dbReference>
<keyword evidence="10" id="KW-0627">Porphyrin biosynthesis</keyword>
<evidence type="ECO:0000256" key="11">
    <source>
        <dbReference type="ARBA" id="ARBA00048411"/>
    </source>
</evidence>
<keyword evidence="8" id="KW-0350">Heme biosynthesis</keyword>
<feature type="domain" description="Uroporphyrinogen decarboxylase (URO-D)" evidence="12">
    <location>
        <begin position="153"/>
        <end position="169"/>
    </location>
</feature>
<comment type="pathway">
    <text evidence="2">Porphyrin-containing compound metabolism; protoporphyrin-IX biosynthesis; coproporphyrinogen-III from 5-aminolevulinate: step 4/4.</text>
</comment>
<dbReference type="EMBL" id="VXIV02003292">
    <property type="protein sequence ID" value="KAF6018592.1"/>
    <property type="molecule type" value="Genomic_DNA"/>
</dbReference>
<evidence type="ECO:0000256" key="4">
    <source>
        <dbReference type="ARBA" id="ARBA00012288"/>
    </source>
</evidence>
<dbReference type="InterPro" id="IPR038071">
    <property type="entry name" value="UROD/MetE-like_sf"/>
</dbReference>
<keyword evidence="9" id="KW-0456">Lyase</keyword>
<evidence type="ECO:0000256" key="10">
    <source>
        <dbReference type="ARBA" id="ARBA00023244"/>
    </source>
</evidence>
<dbReference type="GO" id="GO:0006782">
    <property type="term" value="P:protoporphyrinogen IX biosynthetic process"/>
    <property type="evidence" value="ECO:0007669"/>
    <property type="project" value="UniProtKB-UniPathway"/>
</dbReference>
<evidence type="ECO:0000256" key="2">
    <source>
        <dbReference type="ARBA" id="ARBA00004804"/>
    </source>
</evidence>
<evidence type="ECO:0000256" key="1">
    <source>
        <dbReference type="ARBA" id="ARBA00004496"/>
    </source>
</evidence>
<evidence type="ECO:0000313" key="13">
    <source>
        <dbReference type="EMBL" id="KAF6018592.1"/>
    </source>
</evidence>
<reference evidence="13" key="1">
    <citation type="submission" date="2020-06" db="EMBL/GenBank/DDBJ databases">
        <title>Draft genome of Bugula neritina, a colonial animal packing powerful symbionts and potential medicines.</title>
        <authorList>
            <person name="Rayko M."/>
        </authorList>
    </citation>
    <scope>NUCLEOTIDE SEQUENCE [LARGE SCALE GENOMIC DNA]</scope>
    <source>
        <strain evidence="13">Kwan_BN1</strain>
    </source>
</reference>
<evidence type="ECO:0000256" key="7">
    <source>
        <dbReference type="ARBA" id="ARBA00022793"/>
    </source>
</evidence>
<dbReference type="GO" id="GO:0004853">
    <property type="term" value="F:uroporphyrinogen decarboxylase activity"/>
    <property type="evidence" value="ECO:0007669"/>
    <property type="project" value="UniProtKB-EC"/>
</dbReference>
<dbReference type="GO" id="GO:0005829">
    <property type="term" value="C:cytosol"/>
    <property type="evidence" value="ECO:0007669"/>
    <property type="project" value="TreeGrafter"/>
</dbReference>
<dbReference type="UniPathway" id="UPA00251">
    <property type="reaction ID" value="UER00321"/>
</dbReference>
<keyword evidence="14" id="KW-1185">Reference proteome</keyword>
<evidence type="ECO:0000256" key="9">
    <source>
        <dbReference type="ARBA" id="ARBA00023239"/>
    </source>
</evidence>
<dbReference type="Proteomes" id="UP000593567">
    <property type="component" value="Unassembled WGS sequence"/>
</dbReference>
<comment type="subcellular location">
    <subcellularLocation>
        <location evidence="1">Cytoplasm</location>
    </subcellularLocation>
</comment>
<dbReference type="CDD" id="cd00717">
    <property type="entry name" value="URO-D"/>
    <property type="match status" value="1"/>
</dbReference>
<gene>
    <name evidence="13" type="ORF">EB796_023081</name>
</gene>
<accession>A0A7J7IXD5</accession>
<comment type="similarity">
    <text evidence="3">Belongs to the uroporphyrinogen decarboxylase family.</text>
</comment>
<keyword evidence="7" id="KW-0210">Decarboxylase</keyword>
<dbReference type="NCBIfam" id="TIGR01464">
    <property type="entry name" value="hemE"/>
    <property type="match status" value="1"/>
</dbReference>
<dbReference type="PROSITE" id="PS00907">
    <property type="entry name" value="UROD_2"/>
    <property type="match status" value="1"/>
</dbReference>
<dbReference type="PANTHER" id="PTHR21091:SF169">
    <property type="entry name" value="UROPORPHYRINOGEN DECARBOXYLASE"/>
    <property type="match status" value="1"/>
</dbReference>
<dbReference type="AlphaFoldDB" id="A0A7J7IXD5"/>
<dbReference type="InterPro" id="IPR000257">
    <property type="entry name" value="Uroporphyrinogen_deCOase"/>
</dbReference>
<comment type="caution">
    <text evidence="13">The sequence shown here is derived from an EMBL/GenBank/DDBJ whole genome shotgun (WGS) entry which is preliminary data.</text>
</comment>
<sequence length="369" mass="41355">MDSSKGNDTLVFPPLKNDLLLRAARGEKVERVPVWAMRQAGRYLPEFKAVRADNEFFKVCRTPELACEVTLQPLRRFDLDGSIIFSDILVVPQALGMTVEMIPGKGPSFPEPLVNPEDMEKLDFKCDVTKSLSYVYEAITLTRIKIDGQCPLLGFAGAPWTLMGYMIEGGGSKTFSKVKKWLYCYPEASHKLLQLLADTIVDHLVAQICAGAQLVQLFESNAGILGPQLFYKFSLPYIRYISKKVKENLTSKGVEHVPMIIFAKDAHYALEELSESNYEVVSLDWTIKPKNARSRCGENVTLQGNLDPCALYASKEEIASIAKELVESFGTRRWIANLGHGMYPDHDPEHLGAFIDAIHKYSEQPSDEL</sequence>
<dbReference type="InterPro" id="IPR006361">
    <property type="entry name" value="Uroporphyrinogen_deCO2ase_HemE"/>
</dbReference>
<protein>
    <recommendedName>
        <fullName evidence="5">Uroporphyrinogen decarboxylase</fullName>
        <ecNumber evidence="4">4.1.1.37</ecNumber>
    </recommendedName>
</protein>
<evidence type="ECO:0000259" key="12">
    <source>
        <dbReference type="PROSITE" id="PS00907"/>
    </source>
</evidence>
<organism evidence="13 14">
    <name type="scientific">Bugula neritina</name>
    <name type="common">Brown bryozoan</name>
    <name type="synonym">Sertularia neritina</name>
    <dbReference type="NCBI Taxonomy" id="10212"/>
    <lineage>
        <taxon>Eukaryota</taxon>
        <taxon>Metazoa</taxon>
        <taxon>Spiralia</taxon>
        <taxon>Lophotrochozoa</taxon>
        <taxon>Bryozoa</taxon>
        <taxon>Gymnolaemata</taxon>
        <taxon>Cheilostomatida</taxon>
        <taxon>Flustrina</taxon>
        <taxon>Buguloidea</taxon>
        <taxon>Bugulidae</taxon>
        <taxon>Bugula</taxon>
    </lineage>
</organism>
<evidence type="ECO:0000256" key="3">
    <source>
        <dbReference type="ARBA" id="ARBA00009935"/>
    </source>
</evidence>
<evidence type="ECO:0000256" key="6">
    <source>
        <dbReference type="ARBA" id="ARBA00022490"/>
    </source>
</evidence>
<dbReference type="Pfam" id="PF01208">
    <property type="entry name" value="URO-D"/>
    <property type="match status" value="1"/>
</dbReference>